<evidence type="ECO:0000313" key="2">
    <source>
        <dbReference type="EMBL" id="EEN42121.1"/>
    </source>
</evidence>
<organism>
    <name type="scientific">Branchiostoma floridae</name>
    <name type="common">Florida lancelet</name>
    <name type="synonym">Amphioxus</name>
    <dbReference type="NCBI Taxonomy" id="7739"/>
    <lineage>
        <taxon>Eukaryota</taxon>
        <taxon>Metazoa</taxon>
        <taxon>Chordata</taxon>
        <taxon>Cephalochordata</taxon>
        <taxon>Leptocardii</taxon>
        <taxon>Amphioxiformes</taxon>
        <taxon>Branchiostomatidae</taxon>
        <taxon>Branchiostoma</taxon>
    </lineage>
</organism>
<sequence>MVNFLPPDFYEHFTLFDVPIQILLQQSITTDDKAEGLLLQFVCQFEGLYGQQVSSYFSRLATKRRKTPEDAEDNQQDDIESPNSRIQEEIITDAQLCHPVLYDTYYLCDLAKSAQYYHQFSTEARWHDKNSGPAAEAIIAGGETGSGICLHQDGPSKFFKKYQTFDVTLPQCQCQKCRVGMLPGLFSESCREMAEVLCEPGEDV</sequence>
<feature type="region of interest" description="Disordered" evidence="1">
    <location>
        <begin position="64"/>
        <end position="84"/>
    </location>
</feature>
<evidence type="ECO:0000256" key="1">
    <source>
        <dbReference type="SAM" id="MobiDB-lite"/>
    </source>
</evidence>
<name>C3ZZB7_BRAFL</name>
<accession>C3ZZB7</accession>
<proteinExistence type="predicted"/>
<protein>
    <submittedName>
        <fullName evidence="2">Uncharacterized protein</fullName>
    </submittedName>
</protein>
<reference evidence="2" key="1">
    <citation type="journal article" date="2008" name="Nature">
        <title>The amphioxus genome and the evolution of the chordate karyotype.</title>
        <authorList>
            <consortium name="US DOE Joint Genome Institute (JGI-PGF)"/>
            <person name="Putnam N.H."/>
            <person name="Butts T."/>
            <person name="Ferrier D.E.K."/>
            <person name="Furlong R.F."/>
            <person name="Hellsten U."/>
            <person name="Kawashima T."/>
            <person name="Robinson-Rechavi M."/>
            <person name="Shoguchi E."/>
            <person name="Terry A."/>
            <person name="Yu J.-K."/>
            <person name="Benito-Gutierrez E.L."/>
            <person name="Dubchak I."/>
            <person name="Garcia-Fernandez J."/>
            <person name="Gibson-Brown J.J."/>
            <person name="Grigoriev I.V."/>
            <person name="Horton A.C."/>
            <person name="de Jong P.J."/>
            <person name="Jurka J."/>
            <person name="Kapitonov V.V."/>
            <person name="Kohara Y."/>
            <person name="Kuroki Y."/>
            <person name="Lindquist E."/>
            <person name="Lucas S."/>
            <person name="Osoegawa K."/>
            <person name="Pennacchio L.A."/>
            <person name="Salamov A.A."/>
            <person name="Satou Y."/>
            <person name="Sauka-Spengler T."/>
            <person name="Schmutz J."/>
            <person name="Shin-I T."/>
            <person name="Toyoda A."/>
            <person name="Bronner-Fraser M."/>
            <person name="Fujiyama A."/>
            <person name="Holland L.Z."/>
            <person name="Holland P.W.H."/>
            <person name="Satoh N."/>
            <person name="Rokhsar D.S."/>
        </authorList>
    </citation>
    <scope>NUCLEOTIDE SEQUENCE [LARGE SCALE GENOMIC DNA]</scope>
    <source>
        <strain evidence="2">S238N-H82</strain>
        <tissue evidence="2">Testes</tissue>
    </source>
</reference>
<dbReference type="AlphaFoldDB" id="C3ZZB7"/>
<gene>
    <name evidence="2" type="ORF">BRAFLDRAFT_110012</name>
</gene>
<dbReference type="EMBL" id="GG666746">
    <property type="protein sequence ID" value="EEN42121.1"/>
    <property type="molecule type" value="Genomic_DNA"/>
</dbReference>
<feature type="compositionally biased region" description="Acidic residues" evidence="1">
    <location>
        <begin position="70"/>
        <end position="80"/>
    </location>
</feature>
<dbReference type="InParanoid" id="C3ZZB7"/>